<dbReference type="OrthoDB" id="2381924at2759"/>
<accession>A0A9N9PEU9</accession>
<dbReference type="InterPro" id="IPR012337">
    <property type="entry name" value="RNaseH-like_sf"/>
</dbReference>
<feature type="domain" description="HAT C-terminal dimerisation" evidence="1">
    <location>
        <begin position="1"/>
        <end position="37"/>
    </location>
</feature>
<proteinExistence type="predicted"/>
<comment type="caution">
    <text evidence="2">The sequence shown here is derived from an EMBL/GenBank/DDBJ whole genome shotgun (WGS) entry which is preliminary data.</text>
</comment>
<name>A0A9N9PEU9_9GLOM</name>
<evidence type="ECO:0000313" key="3">
    <source>
        <dbReference type="Proteomes" id="UP000789759"/>
    </source>
</evidence>
<dbReference type="SUPFAM" id="SSF53098">
    <property type="entry name" value="Ribonuclease H-like"/>
    <property type="match status" value="1"/>
</dbReference>
<dbReference type="Proteomes" id="UP000789759">
    <property type="component" value="Unassembled WGS sequence"/>
</dbReference>
<protein>
    <submittedName>
        <fullName evidence="2">22857_t:CDS:1</fullName>
    </submittedName>
</protein>
<evidence type="ECO:0000259" key="1">
    <source>
        <dbReference type="Pfam" id="PF05699"/>
    </source>
</evidence>
<organism evidence="2 3">
    <name type="scientific">Cetraspora pellucida</name>
    <dbReference type="NCBI Taxonomy" id="1433469"/>
    <lineage>
        <taxon>Eukaryota</taxon>
        <taxon>Fungi</taxon>
        <taxon>Fungi incertae sedis</taxon>
        <taxon>Mucoromycota</taxon>
        <taxon>Glomeromycotina</taxon>
        <taxon>Glomeromycetes</taxon>
        <taxon>Diversisporales</taxon>
        <taxon>Gigasporaceae</taxon>
        <taxon>Cetraspora</taxon>
    </lineage>
</organism>
<dbReference type="AlphaFoldDB" id="A0A9N9PEU9"/>
<dbReference type="Pfam" id="PF05699">
    <property type="entry name" value="Dimer_Tnp_hAT"/>
    <property type="match status" value="1"/>
</dbReference>
<evidence type="ECO:0000313" key="2">
    <source>
        <dbReference type="EMBL" id="CAG8814481.1"/>
    </source>
</evidence>
<keyword evidence="3" id="KW-1185">Reference proteome</keyword>
<dbReference type="EMBL" id="CAJVQA010042040">
    <property type="protein sequence ID" value="CAG8814481.1"/>
    <property type="molecule type" value="Genomic_DNA"/>
</dbReference>
<gene>
    <name evidence="2" type="ORF">CPELLU_LOCUS19026</name>
</gene>
<dbReference type="GO" id="GO:0046983">
    <property type="term" value="F:protein dimerization activity"/>
    <property type="evidence" value="ECO:0007669"/>
    <property type="project" value="InterPro"/>
</dbReference>
<reference evidence="2" key="1">
    <citation type="submission" date="2021-06" db="EMBL/GenBank/DDBJ databases">
        <authorList>
            <person name="Kallberg Y."/>
            <person name="Tangrot J."/>
            <person name="Rosling A."/>
        </authorList>
    </citation>
    <scope>NUCLEOTIDE SEQUENCE</scope>
    <source>
        <strain evidence="2">FL966</strain>
    </source>
</reference>
<sequence length="42" mass="5007">TSVPSEEVFSISGDMITDKRNKFADKTVWLAMCLRPWWREFK</sequence>
<feature type="non-terminal residue" evidence="2">
    <location>
        <position position="1"/>
    </location>
</feature>
<dbReference type="InterPro" id="IPR008906">
    <property type="entry name" value="HATC_C_dom"/>
</dbReference>